<dbReference type="PANTHER" id="PTHR42978">
    <property type="entry name" value="QUORUM-QUENCHING LACTONASE YTNP-RELATED-RELATED"/>
    <property type="match status" value="1"/>
</dbReference>
<protein>
    <submittedName>
        <fullName evidence="7">Zn-dependent hydrolase, glyoxylase</fullName>
    </submittedName>
</protein>
<reference evidence="7 8" key="1">
    <citation type="journal article" date="2013" name="Genome Announc.">
        <title>Complete Genome Sequence of the Sesbania Symbiont and Rice Growth-Promoting Endophyte Rhizobium sp. Strain IRBG74.</title>
        <authorList>
            <person name="Crook M.B."/>
            <person name="Mitra S."/>
            <person name="Ane J.M."/>
            <person name="Sadowsky M.J."/>
            <person name="Gyaneshwar P."/>
        </authorList>
    </citation>
    <scope>NUCLEOTIDE SEQUENCE [LARGE SCALE GENOMIC DNA]</scope>
    <source>
        <strain evidence="7 8">IRBG74</strain>
        <plasmid evidence="8">IRBL74_p</plasmid>
    </source>
</reference>
<keyword evidence="7" id="KW-0614">Plasmid</keyword>
<evidence type="ECO:0000256" key="3">
    <source>
        <dbReference type="ARBA" id="ARBA00022723"/>
    </source>
</evidence>
<keyword evidence="5" id="KW-0862">Zinc</keyword>
<dbReference type="GO" id="GO:0016787">
    <property type="term" value="F:hydrolase activity"/>
    <property type="evidence" value="ECO:0007669"/>
    <property type="project" value="UniProtKB-KW"/>
</dbReference>
<dbReference type="HOGENOM" id="CLU_030571_3_3_5"/>
<dbReference type="Gene3D" id="3.60.15.10">
    <property type="entry name" value="Ribonuclease Z/Hydroxyacylglutathione hydrolase-like"/>
    <property type="match status" value="1"/>
</dbReference>
<dbReference type="CDD" id="cd07729">
    <property type="entry name" value="AHL_lactonase_MBL-fold"/>
    <property type="match status" value="1"/>
</dbReference>
<evidence type="ECO:0000259" key="6">
    <source>
        <dbReference type="SMART" id="SM00849"/>
    </source>
</evidence>
<name>U4QIS6_9HYPH</name>
<evidence type="ECO:0000256" key="4">
    <source>
        <dbReference type="ARBA" id="ARBA00022801"/>
    </source>
</evidence>
<evidence type="ECO:0000256" key="2">
    <source>
        <dbReference type="ARBA" id="ARBA00007749"/>
    </source>
</evidence>
<proteinExistence type="inferred from homology"/>
<dbReference type="RefSeq" id="WP_022557636.1">
    <property type="nucleotide sequence ID" value="NC_022536.1"/>
</dbReference>
<dbReference type="GO" id="GO:0046872">
    <property type="term" value="F:metal ion binding"/>
    <property type="evidence" value="ECO:0007669"/>
    <property type="project" value="UniProtKB-KW"/>
</dbReference>
<feature type="domain" description="Metallo-beta-lactamase" evidence="6">
    <location>
        <begin position="50"/>
        <end position="250"/>
    </location>
</feature>
<dbReference type="InterPro" id="IPR036866">
    <property type="entry name" value="RibonucZ/Hydroxyglut_hydro"/>
</dbReference>
<dbReference type="SUPFAM" id="SSF56281">
    <property type="entry name" value="Metallo-hydrolase/oxidoreductase"/>
    <property type="match status" value="1"/>
</dbReference>
<dbReference type="EMBL" id="HG518324">
    <property type="protein sequence ID" value="CDI12346.1"/>
    <property type="molecule type" value="Genomic_DNA"/>
</dbReference>
<dbReference type="PANTHER" id="PTHR42978:SF7">
    <property type="entry name" value="METALLO-HYDROLASE RV2300C-RELATED"/>
    <property type="match status" value="1"/>
</dbReference>
<comment type="cofactor">
    <cofactor evidence="1">
        <name>Zn(2+)</name>
        <dbReference type="ChEBI" id="CHEBI:29105"/>
    </cofactor>
</comment>
<dbReference type="PATRIC" id="fig|424182.3.peg.5312"/>
<dbReference type="InterPro" id="IPR051013">
    <property type="entry name" value="MBL_superfamily_lactonases"/>
</dbReference>
<geneLocation type="plasmid" evidence="7 8">
    <name>IRBL74_p</name>
</geneLocation>
<evidence type="ECO:0000313" key="7">
    <source>
        <dbReference type="EMBL" id="CDI12346.1"/>
    </source>
</evidence>
<organism evidence="7 8">
    <name type="scientific">Agrobacterium pusense</name>
    <dbReference type="NCBI Taxonomy" id="648995"/>
    <lineage>
        <taxon>Bacteria</taxon>
        <taxon>Pseudomonadati</taxon>
        <taxon>Pseudomonadota</taxon>
        <taxon>Alphaproteobacteria</taxon>
        <taxon>Hyphomicrobiales</taxon>
        <taxon>Rhizobiaceae</taxon>
        <taxon>Rhizobium/Agrobacterium group</taxon>
        <taxon>Agrobacterium</taxon>
    </lineage>
</organism>
<accession>U4QIS6</accession>
<gene>
    <name evidence="7" type="ORF">BN877_p0631</name>
</gene>
<dbReference type="KEGG" id="rir:BN877_p0631"/>
<dbReference type="InterPro" id="IPR001279">
    <property type="entry name" value="Metallo-B-lactamas"/>
</dbReference>
<dbReference type="AlphaFoldDB" id="U4QIS6"/>
<evidence type="ECO:0000256" key="1">
    <source>
        <dbReference type="ARBA" id="ARBA00001947"/>
    </source>
</evidence>
<sequence>MTKHMPDIEAATASGRSWEIHAIRYGTNQRRTRGDNFILEKHPADQMPMDFYCWILRSSEIVIVVDTGMDLEKAARHGHDITHSPVDVWRSLGIDPSLVETVILTHAHYDHLGHLDAFKNAHFHMQAEEMDYVTGPWMQRPWFRRAYEADEISRLVHLLHSDRLTLHGRDQQIADGVSVHWVGGHCAGQEIVRVRTDRGFVVLASDALHYYEEYERGIPFSVAFNLSDMIAGHERIRELADSDDHVVPAHDPRIAEIYRASTDQPAATVFRLDRPPLNEGIAR</sequence>
<dbReference type="Pfam" id="PF00753">
    <property type="entry name" value="Lactamase_B"/>
    <property type="match status" value="1"/>
</dbReference>
<dbReference type="SMART" id="SM00849">
    <property type="entry name" value="Lactamase_B"/>
    <property type="match status" value="1"/>
</dbReference>
<dbReference type="Proteomes" id="UP000016944">
    <property type="component" value="Plasmid IRBL74_p"/>
</dbReference>
<evidence type="ECO:0000313" key="8">
    <source>
        <dbReference type="Proteomes" id="UP000016944"/>
    </source>
</evidence>
<keyword evidence="3" id="KW-0479">Metal-binding</keyword>
<comment type="similarity">
    <text evidence="2">Belongs to the metallo-beta-lactamase superfamily.</text>
</comment>
<keyword evidence="4 7" id="KW-0378">Hydrolase</keyword>
<evidence type="ECO:0000256" key="5">
    <source>
        <dbReference type="ARBA" id="ARBA00022833"/>
    </source>
</evidence>